<dbReference type="Pfam" id="PF03706">
    <property type="entry name" value="LPG_synthase_TM"/>
    <property type="match status" value="1"/>
</dbReference>
<keyword evidence="3 6" id="KW-0812">Transmembrane</keyword>
<feature type="transmembrane region" description="Helical" evidence="6">
    <location>
        <begin position="46"/>
        <end position="71"/>
    </location>
</feature>
<name>A0A3R6E4A0_9FIRM</name>
<reference evidence="7 8" key="1">
    <citation type="submission" date="2018-08" db="EMBL/GenBank/DDBJ databases">
        <title>A genome reference for cultivated species of the human gut microbiota.</title>
        <authorList>
            <person name="Zou Y."/>
            <person name="Xue W."/>
            <person name="Luo G."/>
        </authorList>
    </citation>
    <scope>NUCLEOTIDE SEQUENCE [LARGE SCALE GENOMIC DNA]</scope>
    <source>
        <strain evidence="7 8">AM37-1AC</strain>
    </source>
</reference>
<comment type="subcellular location">
    <subcellularLocation>
        <location evidence="1 6">Cell membrane</location>
        <topology evidence="1 6">Multi-pass membrane protein</topology>
    </subcellularLocation>
</comment>
<dbReference type="GO" id="GO:0006629">
    <property type="term" value="P:lipid metabolic process"/>
    <property type="evidence" value="ECO:0007669"/>
    <property type="project" value="UniProtKB-KW"/>
</dbReference>
<dbReference type="AlphaFoldDB" id="A0A3R6E4A0"/>
<evidence type="ECO:0000256" key="6">
    <source>
        <dbReference type="RuleBase" id="RU363042"/>
    </source>
</evidence>
<feature type="transmembrane region" description="Helical" evidence="6">
    <location>
        <begin position="159"/>
        <end position="181"/>
    </location>
</feature>
<dbReference type="GO" id="GO:0005886">
    <property type="term" value="C:plasma membrane"/>
    <property type="evidence" value="ECO:0007669"/>
    <property type="project" value="UniProtKB-SubCell"/>
</dbReference>
<organism evidence="7 8">
    <name type="scientific">Roseburia intestinalis</name>
    <dbReference type="NCBI Taxonomy" id="166486"/>
    <lineage>
        <taxon>Bacteria</taxon>
        <taxon>Bacillati</taxon>
        <taxon>Bacillota</taxon>
        <taxon>Clostridia</taxon>
        <taxon>Lachnospirales</taxon>
        <taxon>Lachnospiraceae</taxon>
        <taxon>Roseburia</taxon>
    </lineage>
</organism>
<comment type="catalytic activity">
    <reaction evidence="6">
        <text>L-lysyl-tRNA(Lys) + a 1,2-diacyl-sn-glycero-3-phospho-(1'-sn-glycerol) = a 1,2-diacyl-sn-glycero-3-phospho-1'-(3'-O-L-lysyl)-sn-glycerol + tRNA(Lys)</text>
        <dbReference type="Rhea" id="RHEA:10668"/>
        <dbReference type="Rhea" id="RHEA-COMP:9696"/>
        <dbReference type="Rhea" id="RHEA-COMP:9697"/>
        <dbReference type="ChEBI" id="CHEBI:64716"/>
        <dbReference type="ChEBI" id="CHEBI:75792"/>
        <dbReference type="ChEBI" id="CHEBI:78442"/>
        <dbReference type="ChEBI" id="CHEBI:78529"/>
        <dbReference type="EC" id="2.3.2.3"/>
    </reaction>
</comment>
<evidence type="ECO:0000256" key="2">
    <source>
        <dbReference type="ARBA" id="ARBA00022475"/>
    </source>
</evidence>
<dbReference type="PANTHER" id="PTHR37693:SF1">
    <property type="entry name" value="INTEGRAL MEMBRANE PROTEIN"/>
    <property type="match status" value="1"/>
</dbReference>
<comment type="caution">
    <text evidence="7">The sequence shown here is derived from an EMBL/GenBank/DDBJ whole genome shotgun (WGS) entry which is preliminary data.</text>
</comment>
<keyword evidence="4 6" id="KW-1133">Transmembrane helix</keyword>
<evidence type="ECO:0000313" key="7">
    <source>
        <dbReference type="EMBL" id="RHC17104.1"/>
    </source>
</evidence>
<keyword evidence="6" id="KW-0046">Antibiotic resistance</keyword>
<dbReference type="GO" id="GO:0050071">
    <property type="term" value="F:phosphatidylglycerol lysyltransferase activity"/>
    <property type="evidence" value="ECO:0007669"/>
    <property type="project" value="UniProtKB-EC"/>
</dbReference>
<dbReference type="Proteomes" id="UP000283513">
    <property type="component" value="Unassembled WGS sequence"/>
</dbReference>
<evidence type="ECO:0000256" key="3">
    <source>
        <dbReference type="ARBA" id="ARBA00022692"/>
    </source>
</evidence>
<protein>
    <recommendedName>
        <fullName evidence="6">Phosphatidylglycerol lysyltransferase</fullName>
        <ecNumber evidence="6">2.3.2.3</ecNumber>
    </recommendedName>
    <alternativeName>
        <fullName evidence="6">Lysylphosphatidylglycerol synthase</fullName>
    </alternativeName>
</protein>
<comment type="function">
    <text evidence="6">Catalyzes the transfer of a lysyl group from L-lysyl-tRNA(Lys) to membrane-bound phosphatidylglycerol (PG), which produces lysylphosphatidylglycerol (LPG), a major component of the bacterial membrane with a positive net charge. LPG synthesis contributes to bacterial virulence as it is involved in the resistance mechanism against cationic antimicrobial peptides (CAMP) produces by the host's immune system (defensins, cathelicidins) and by the competing microorganisms.</text>
</comment>
<sequence length="351" mass="39367">MKRKSTDRKYGKEFFLFLAIMMLTFGVVLRGQNFSQLKSTLIRMKPVYVGAALFLSVFFVAAEGCMICFLLRSVGIIVHVRQCVGYSFAGFFFSGITPSASGGQPMQLYYMKRDGIPLPEGTAVLMAVATAYKFVLAVVGMMILLFWQKLLKEHLGGYFFWYIVGLSLNVLLVNLLLFVMLRPVLIRHLAEKIIVMAQKCGMKIPKEKWLEKLDGFLDGYRGTVLFFRDHKEKILILIVMTFVQRSSAFLLTFLVYLGFGLSGTAMYQILLLQAAIYVAVDMLPVPGAQGITEAMYGKVFLPVFSGQYLVPAMCVTRGVGFYLMLVIGALWVLKIHYKKIGSGRKKACTNA</sequence>
<keyword evidence="6" id="KW-0443">Lipid metabolism</keyword>
<feature type="transmembrane region" description="Helical" evidence="6">
    <location>
        <begin position="234"/>
        <end position="257"/>
    </location>
</feature>
<dbReference type="InterPro" id="IPR022791">
    <property type="entry name" value="L-PG_synthase/AglD"/>
</dbReference>
<dbReference type="GO" id="GO:0046677">
    <property type="term" value="P:response to antibiotic"/>
    <property type="evidence" value="ECO:0007669"/>
    <property type="project" value="UniProtKB-KW"/>
</dbReference>
<gene>
    <name evidence="6" type="primary">mprF</name>
    <name evidence="7" type="ORF">DW856_09580</name>
</gene>
<evidence type="ECO:0000256" key="5">
    <source>
        <dbReference type="ARBA" id="ARBA00023136"/>
    </source>
</evidence>
<dbReference type="EMBL" id="QSHO01000007">
    <property type="protein sequence ID" value="RHC17104.1"/>
    <property type="molecule type" value="Genomic_DNA"/>
</dbReference>
<dbReference type="EC" id="2.3.2.3" evidence="6"/>
<keyword evidence="5 6" id="KW-0472">Membrane</keyword>
<evidence type="ECO:0000313" key="8">
    <source>
        <dbReference type="Proteomes" id="UP000283513"/>
    </source>
</evidence>
<proteinExistence type="inferred from homology"/>
<dbReference type="PANTHER" id="PTHR37693">
    <property type="entry name" value="PHOSPHATIDYLGLYCEROL LYSYLTRANSFERASE"/>
    <property type="match status" value="1"/>
</dbReference>
<evidence type="ECO:0000256" key="4">
    <source>
        <dbReference type="ARBA" id="ARBA00022989"/>
    </source>
</evidence>
<feature type="transmembrane region" description="Helical" evidence="6">
    <location>
        <begin position="83"/>
        <end position="103"/>
    </location>
</feature>
<feature type="transmembrane region" description="Helical" evidence="6">
    <location>
        <begin position="123"/>
        <end position="147"/>
    </location>
</feature>
<keyword evidence="2" id="KW-1003">Cell membrane</keyword>
<feature type="transmembrane region" description="Helical" evidence="6">
    <location>
        <begin position="308"/>
        <end position="333"/>
    </location>
</feature>
<keyword evidence="6" id="KW-0808">Transferase</keyword>
<comment type="similarity">
    <text evidence="6">Belongs to the LPG synthase family.</text>
</comment>
<feature type="transmembrane region" description="Helical" evidence="6">
    <location>
        <begin position="269"/>
        <end position="288"/>
    </location>
</feature>
<dbReference type="RefSeq" id="WP_118597871.1">
    <property type="nucleotide sequence ID" value="NZ_QSHO01000007.1"/>
</dbReference>
<accession>A0A3R6E4A0</accession>
<dbReference type="NCBIfam" id="TIGR00374">
    <property type="entry name" value="flippase-like domain"/>
    <property type="match status" value="1"/>
</dbReference>
<evidence type="ECO:0000256" key="1">
    <source>
        <dbReference type="ARBA" id="ARBA00004651"/>
    </source>
</evidence>